<accession>A0A084JXH3</accession>
<name>A0A084JXH3_NONUL</name>
<evidence type="ECO:0000313" key="3">
    <source>
        <dbReference type="Proteomes" id="UP000028531"/>
    </source>
</evidence>
<proteinExistence type="predicted"/>
<reference evidence="1 3" key="1">
    <citation type="submission" date="2014-07" db="EMBL/GenBank/DDBJ databases">
        <title>Draft genome sequence of Nonlabens ulvanivorans, an ulvan degrading bacterium.</title>
        <authorList>
            <person name="Kopel M."/>
            <person name="Helbert W."/>
            <person name="Henrissat B."/>
            <person name="Doniger T."/>
            <person name="Banin E."/>
        </authorList>
    </citation>
    <scope>NUCLEOTIDE SEQUENCE [LARGE SCALE GENOMIC DNA]</scope>
    <source>
        <strain evidence="1 3">PLR</strain>
    </source>
</reference>
<dbReference type="EMBL" id="PVNA01000002">
    <property type="protein sequence ID" value="PRX14248.1"/>
    <property type="molecule type" value="Genomic_DNA"/>
</dbReference>
<evidence type="ECO:0000313" key="1">
    <source>
        <dbReference type="EMBL" id="KEZ93657.1"/>
    </source>
</evidence>
<dbReference type="AlphaFoldDB" id="A0A084JXH3"/>
<dbReference type="EMBL" id="JPJI01000026">
    <property type="protein sequence ID" value="KEZ93657.1"/>
    <property type="molecule type" value="Genomic_DNA"/>
</dbReference>
<protein>
    <submittedName>
        <fullName evidence="1">Uncharacterized protein</fullName>
    </submittedName>
</protein>
<comment type="caution">
    <text evidence="1">The sequence shown here is derived from an EMBL/GenBank/DDBJ whole genome shotgun (WGS) entry which is preliminary data.</text>
</comment>
<dbReference type="Proteomes" id="UP000028531">
    <property type="component" value="Unassembled WGS sequence"/>
</dbReference>
<reference evidence="2 4" key="2">
    <citation type="submission" date="2018-03" db="EMBL/GenBank/DDBJ databases">
        <title>Genomic Encyclopedia of Archaeal and Bacterial Type Strains, Phase II (KMG-II): from individual species to whole genera.</title>
        <authorList>
            <person name="Goeker M."/>
        </authorList>
    </citation>
    <scope>NUCLEOTIDE SEQUENCE [LARGE SCALE GENOMIC DNA]</scope>
    <source>
        <strain evidence="2 4">DSM 22727</strain>
    </source>
</reference>
<dbReference type="Proteomes" id="UP000239997">
    <property type="component" value="Unassembled WGS sequence"/>
</dbReference>
<evidence type="ECO:0000313" key="2">
    <source>
        <dbReference type="EMBL" id="PRX14248.1"/>
    </source>
</evidence>
<dbReference type="OrthoDB" id="1447595at2"/>
<dbReference type="RefSeq" id="WP_036581227.1">
    <property type="nucleotide sequence ID" value="NZ_JPJI01000026.1"/>
</dbReference>
<gene>
    <name evidence="1" type="ORF">IL45_05495</name>
    <name evidence="2" type="ORF">LY02_01278</name>
</gene>
<evidence type="ECO:0000313" key="4">
    <source>
        <dbReference type="Proteomes" id="UP000239997"/>
    </source>
</evidence>
<organism evidence="1 3">
    <name type="scientific">Nonlabens ulvanivorans</name>
    <name type="common">Persicivirga ulvanivorans</name>
    <dbReference type="NCBI Taxonomy" id="906888"/>
    <lineage>
        <taxon>Bacteria</taxon>
        <taxon>Pseudomonadati</taxon>
        <taxon>Bacteroidota</taxon>
        <taxon>Flavobacteriia</taxon>
        <taxon>Flavobacteriales</taxon>
        <taxon>Flavobacteriaceae</taxon>
        <taxon>Nonlabens</taxon>
    </lineage>
</organism>
<keyword evidence="4" id="KW-1185">Reference proteome</keyword>
<sequence>MKKIILITSIIIIAYLVYGFITGYTNVNQSKYGIEYNSERKKLGLTEIPETFDLTVKPINTFFDYFNASGIYSIEFTTNQDLSSGLIKKRVDVDENGIGIIREYSFYKKGNDTVVDIHDYYQ</sequence>